<dbReference type="Proteomes" id="UP000516446">
    <property type="component" value="Chromosome"/>
</dbReference>
<name>A0A7H1MMB5_9LACO</name>
<keyword evidence="3" id="KW-0859">Xylose metabolism</keyword>
<dbReference type="AlphaFoldDB" id="A0A7H1MMB5"/>
<evidence type="ECO:0000256" key="3">
    <source>
        <dbReference type="ARBA" id="ARBA00022629"/>
    </source>
</evidence>
<keyword evidence="3" id="KW-0119">Carbohydrate metabolism</keyword>
<dbReference type="RefSeq" id="WP_006844934.1">
    <property type="nucleotide sequence ID" value="NZ_CP026847.1"/>
</dbReference>
<dbReference type="PANTHER" id="PTHR18964:SF149">
    <property type="entry name" value="BIFUNCTIONAL UDP-N-ACETYLGLUCOSAMINE 2-EPIMERASE_N-ACETYLMANNOSAMINE KINASE"/>
    <property type="match status" value="1"/>
</dbReference>
<evidence type="ECO:0000313" key="5">
    <source>
        <dbReference type="Proteomes" id="UP000516446"/>
    </source>
</evidence>
<gene>
    <name evidence="4" type="ORF">FY536_04705</name>
</gene>
<accession>A0A7H1MMB5</accession>
<keyword evidence="5" id="KW-1185">Reference proteome</keyword>
<organism evidence="4 5">
    <name type="scientific">Weissella koreensis</name>
    <dbReference type="NCBI Taxonomy" id="165096"/>
    <lineage>
        <taxon>Bacteria</taxon>
        <taxon>Bacillati</taxon>
        <taxon>Bacillota</taxon>
        <taxon>Bacilli</taxon>
        <taxon>Lactobacillales</taxon>
        <taxon>Lactobacillaceae</taxon>
        <taxon>Weissella</taxon>
    </lineage>
</organism>
<dbReference type="GO" id="GO:0042732">
    <property type="term" value="P:D-xylose metabolic process"/>
    <property type="evidence" value="ECO:0007669"/>
    <property type="project" value="UniProtKB-KW"/>
</dbReference>
<sequence length="392" mass="44565">MVSKIDQDSMRETNRQLMLQVLFNAEKTSRVEIADKVNLHKSTISSIYRNLEEEDFIEELGDGVASNSGGRRPKLIRFNHNYGYIVTFDLSRGHLRYLVAKITGEVLQNGEFQTRNLPIDNIQQLAIDFIKSLDDLGTNHGLIGIGIGIHGVVFNNTIRYVPYHEDLLNLSLVENLEDQFQVPVYLENEANLAAIYTRDFQGHLLEPNMLNFSTLNIHDGIGSGMIQNGQLFIGKRGEAGEVGRSITFKTDFGPTEQPVHLEDLFSEESLLHRTAIKLKTQQLTRQEFCSLVDQKDPIATDMLKHWLQSLAMICYNMAQQSAPDAIFLYSRIITLRPEYFDQLQKYYQAIVPASDTKILFAHQTVDKAILLGGVALVTRKLLNFDNFKLTFH</sequence>
<dbReference type="EMBL" id="CP043431">
    <property type="protein sequence ID" value="QNT64601.1"/>
    <property type="molecule type" value="Genomic_DNA"/>
</dbReference>
<dbReference type="PANTHER" id="PTHR18964">
    <property type="entry name" value="ROK (REPRESSOR, ORF, KINASE) FAMILY"/>
    <property type="match status" value="1"/>
</dbReference>
<dbReference type="OMA" id="MGIGYLY"/>
<comment type="function">
    <text evidence="1">Transcriptional repressor of xylose-utilizing enzymes.</text>
</comment>
<dbReference type="Pfam" id="PF00480">
    <property type="entry name" value="ROK"/>
    <property type="match status" value="1"/>
</dbReference>
<dbReference type="InterPro" id="IPR043129">
    <property type="entry name" value="ATPase_NBD"/>
</dbReference>
<proteinExistence type="inferred from homology"/>
<dbReference type="InterPro" id="IPR000600">
    <property type="entry name" value="ROK"/>
</dbReference>
<dbReference type="SUPFAM" id="SSF46785">
    <property type="entry name" value="Winged helix' DNA-binding domain"/>
    <property type="match status" value="1"/>
</dbReference>
<evidence type="ECO:0000313" key="4">
    <source>
        <dbReference type="EMBL" id="QNT64601.1"/>
    </source>
</evidence>
<evidence type="ECO:0000256" key="2">
    <source>
        <dbReference type="ARBA" id="ARBA00006479"/>
    </source>
</evidence>
<reference evidence="4 5" key="1">
    <citation type="submission" date="2019-08" db="EMBL/GenBank/DDBJ databases">
        <authorList>
            <person name="Chang H.C."/>
            <person name="Mun S.Y."/>
        </authorList>
    </citation>
    <scope>NUCLEOTIDE SEQUENCE [LARGE SCALE GENOMIC DNA]</scope>
    <source>
        <strain evidence="4 5">SK</strain>
    </source>
</reference>
<dbReference type="Gene3D" id="1.10.10.10">
    <property type="entry name" value="Winged helix-like DNA-binding domain superfamily/Winged helix DNA-binding domain"/>
    <property type="match status" value="1"/>
</dbReference>
<dbReference type="SUPFAM" id="SSF53067">
    <property type="entry name" value="Actin-like ATPase domain"/>
    <property type="match status" value="1"/>
</dbReference>
<dbReference type="PROSITE" id="PS01125">
    <property type="entry name" value="ROK"/>
    <property type="match status" value="1"/>
</dbReference>
<protein>
    <submittedName>
        <fullName evidence="4">ROK family protein</fullName>
    </submittedName>
</protein>
<dbReference type="InterPro" id="IPR036388">
    <property type="entry name" value="WH-like_DNA-bd_sf"/>
</dbReference>
<evidence type="ECO:0000256" key="1">
    <source>
        <dbReference type="ARBA" id="ARBA00002486"/>
    </source>
</evidence>
<comment type="similarity">
    <text evidence="2">Belongs to the ROK (NagC/XylR) family.</text>
</comment>
<dbReference type="InterPro" id="IPR049874">
    <property type="entry name" value="ROK_cs"/>
</dbReference>
<dbReference type="Gene3D" id="3.30.420.40">
    <property type="match status" value="2"/>
</dbReference>
<dbReference type="InterPro" id="IPR036390">
    <property type="entry name" value="WH_DNA-bd_sf"/>
</dbReference>